<dbReference type="PANTHER" id="PTHR33223">
    <property type="entry name" value="CCHC-TYPE DOMAIN-CONTAINING PROTEIN"/>
    <property type="match status" value="1"/>
</dbReference>
<organism evidence="2 3">
    <name type="scientific">Artemisia annua</name>
    <name type="common">Sweet wormwood</name>
    <dbReference type="NCBI Taxonomy" id="35608"/>
    <lineage>
        <taxon>Eukaryota</taxon>
        <taxon>Viridiplantae</taxon>
        <taxon>Streptophyta</taxon>
        <taxon>Embryophyta</taxon>
        <taxon>Tracheophyta</taxon>
        <taxon>Spermatophyta</taxon>
        <taxon>Magnoliopsida</taxon>
        <taxon>eudicotyledons</taxon>
        <taxon>Gunneridae</taxon>
        <taxon>Pentapetalae</taxon>
        <taxon>asterids</taxon>
        <taxon>campanulids</taxon>
        <taxon>Asterales</taxon>
        <taxon>Asteraceae</taxon>
        <taxon>Asteroideae</taxon>
        <taxon>Anthemideae</taxon>
        <taxon>Artemisiinae</taxon>
        <taxon>Artemisia</taxon>
    </lineage>
</organism>
<keyword evidence="3" id="KW-1185">Reference proteome</keyword>
<gene>
    <name evidence="2" type="ORF">CTI12_AA279020</name>
</gene>
<keyword evidence="2" id="KW-0695">RNA-directed DNA polymerase</keyword>
<dbReference type="GO" id="GO:0003964">
    <property type="term" value="F:RNA-directed DNA polymerase activity"/>
    <property type="evidence" value="ECO:0007669"/>
    <property type="project" value="UniProtKB-KW"/>
</dbReference>
<dbReference type="InterPro" id="IPR005162">
    <property type="entry name" value="Retrotrans_gag_dom"/>
</dbReference>
<dbReference type="AlphaFoldDB" id="A0A2U1NDH6"/>
<evidence type="ECO:0000313" key="3">
    <source>
        <dbReference type="Proteomes" id="UP000245207"/>
    </source>
</evidence>
<protein>
    <submittedName>
        <fullName evidence="2">Reverse transcriptase domain-containing protein</fullName>
    </submittedName>
</protein>
<evidence type="ECO:0000313" key="2">
    <source>
        <dbReference type="EMBL" id="PWA71531.1"/>
    </source>
</evidence>
<comment type="caution">
    <text evidence="2">The sequence shown here is derived from an EMBL/GenBank/DDBJ whole genome shotgun (WGS) entry which is preliminary data.</text>
</comment>
<dbReference type="Pfam" id="PF03732">
    <property type="entry name" value="Retrotrans_gag"/>
    <property type="match status" value="1"/>
</dbReference>
<keyword evidence="2" id="KW-0808">Transferase</keyword>
<dbReference type="OrthoDB" id="1752268at2759"/>
<reference evidence="2 3" key="1">
    <citation type="journal article" date="2018" name="Mol. Plant">
        <title>The genome of Artemisia annua provides insight into the evolution of Asteraceae family and artemisinin biosynthesis.</title>
        <authorList>
            <person name="Shen Q."/>
            <person name="Zhang L."/>
            <person name="Liao Z."/>
            <person name="Wang S."/>
            <person name="Yan T."/>
            <person name="Shi P."/>
            <person name="Liu M."/>
            <person name="Fu X."/>
            <person name="Pan Q."/>
            <person name="Wang Y."/>
            <person name="Lv Z."/>
            <person name="Lu X."/>
            <person name="Zhang F."/>
            <person name="Jiang W."/>
            <person name="Ma Y."/>
            <person name="Chen M."/>
            <person name="Hao X."/>
            <person name="Li L."/>
            <person name="Tang Y."/>
            <person name="Lv G."/>
            <person name="Zhou Y."/>
            <person name="Sun X."/>
            <person name="Brodelius P.E."/>
            <person name="Rose J.K.C."/>
            <person name="Tang K."/>
        </authorList>
    </citation>
    <scope>NUCLEOTIDE SEQUENCE [LARGE SCALE GENOMIC DNA]</scope>
    <source>
        <strain evidence="3">cv. Huhao1</strain>
        <tissue evidence="2">Leaf</tissue>
    </source>
</reference>
<proteinExistence type="predicted"/>
<evidence type="ECO:0000259" key="1">
    <source>
        <dbReference type="Pfam" id="PF03732"/>
    </source>
</evidence>
<keyword evidence="2" id="KW-0548">Nucleotidyltransferase</keyword>
<name>A0A2U1NDH6_ARTAN</name>
<feature type="domain" description="Retrotransposon gag" evidence="1">
    <location>
        <begin position="85"/>
        <end position="159"/>
    </location>
</feature>
<dbReference type="Proteomes" id="UP000245207">
    <property type="component" value="Unassembled WGS sequence"/>
</dbReference>
<dbReference type="PANTHER" id="PTHR33223:SF11">
    <property type="entry name" value="ELEMENT PROTEIN, PUTATIVE-RELATED"/>
    <property type="match status" value="1"/>
</dbReference>
<accession>A0A2U1NDH6</accession>
<dbReference type="EMBL" id="PKPP01003066">
    <property type="protein sequence ID" value="PWA71531.1"/>
    <property type="molecule type" value="Genomic_DNA"/>
</dbReference>
<sequence length="313" mass="37004">MVLDKNEHRNYKTIGDDVHEHLCAHEIERHQFVKWIADYQLPVGLKLMLADLHTYDGVTDPDSHIWQFECAAKTNARNSPKACHIFQHTLTGRTVFWFKGLEEGNIKGWEDLRKKFIKNFQPRREYTGDYVNLKFIKQVQDEHLIDFTEDLTTKQEKFQESGTTRRFQHSGNIIKGHFYIKLTHKTPKTWQELLYHSREFTKTSKRNIAKIEVREECCPDPTIEAREALLRTIIKTQTEILAAEKEVVGKWHRPPPLREESKRNMRQFCKFHVDHGHDTNQCRELKKEIEKAIQAGKLEHLCKAAKKRIITKP</sequence>